<keyword evidence="7" id="KW-1185">Reference proteome</keyword>
<dbReference type="Pfam" id="PF21993">
    <property type="entry name" value="TetR_C_13_2"/>
    <property type="match status" value="1"/>
</dbReference>
<evidence type="ECO:0000256" key="2">
    <source>
        <dbReference type="ARBA" id="ARBA00023125"/>
    </source>
</evidence>
<evidence type="ECO:0000259" key="5">
    <source>
        <dbReference type="Pfam" id="PF21993"/>
    </source>
</evidence>
<evidence type="ECO:0000259" key="4">
    <source>
        <dbReference type="Pfam" id="PF00440"/>
    </source>
</evidence>
<evidence type="ECO:0000256" key="1">
    <source>
        <dbReference type="ARBA" id="ARBA00023015"/>
    </source>
</evidence>
<keyword evidence="1" id="KW-0805">Transcription regulation</keyword>
<dbReference type="InterPro" id="IPR001647">
    <property type="entry name" value="HTH_TetR"/>
</dbReference>
<gene>
    <name evidence="6" type="ORF">JYK14_17130</name>
</gene>
<dbReference type="SUPFAM" id="SSF48498">
    <property type="entry name" value="Tetracyclin repressor-like, C-terminal domain"/>
    <property type="match status" value="1"/>
</dbReference>
<sequence length="200" mass="20705">MRYGSDHKAETRERLLREAARAIKAAGPEGVGIAEVMRRAGLTHGGFYAHFPNKEALVAAALDRMFEEGAARFAKRVEGLSPAEALAHTIDAYLSPLHQDSVAEGCPLPALAADVARLSPALRARFGAGLARLQAAAAALFRGLGHEEAAAAQLAASLYAELAGAIALARACADPAQAAALRNGSRAALKARFGLSASRA</sequence>
<dbReference type="RefSeq" id="WP_252954509.1">
    <property type="nucleotide sequence ID" value="NZ_JAFIRR010000107.1"/>
</dbReference>
<feature type="domain" description="HTH tetR-type" evidence="4">
    <location>
        <begin position="15"/>
        <end position="61"/>
    </location>
</feature>
<reference evidence="6 7" key="1">
    <citation type="submission" date="2021-12" db="EMBL/GenBank/DDBJ databases">
        <title>Siccirubricoccus leaddurans sp. nov., a high concentration Zn2+ tolerance bacterium.</title>
        <authorList>
            <person name="Cao Y."/>
        </authorList>
    </citation>
    <scope>NUCLEOTIDE SEQUENCE [LARGE SCALE GENOMIC DNA]</scope>
    <source>
        <strain evidence="6 7">KC 17139</strain>
    </source>
</reference>
<dbReference type="SUPFAM" id="SSF46689">
    <property type="entry name" value="Homeodomain-like"/>
    <property type="match status" value="1"/>
</dbReference>
<dbReference type="Proteomes" id="UP001523392">
    <property type="component" value="Unassembled WGS sequence"/>
</dbReference>
<keyword evidence="3" id="KW-0804">Transcription</keyword>
<evidence type="ECO:0000313" key="7">
    <source>
        <dbReference type="Proteomes" id="UP001523392"/>
    </source>
</evidence>
<accession>A0ABT1D7L7</accession>
<evidence type="ECO:0000256" key="3">
    <source>
        <dbReference type="ARBA" id="ARBA00023163"/>
    </source>
</evidence>
<dbReference type="Gene3D" id="1.10.357.10">
    <property type="entry name" value="Tetracycline Repressor, domain 2"/>
    <property type="match status" value="1"/>
</dbReference>
<dbReference type="InterPro" id="IPR009057">
    <property type="entry name" value="Homeodomain-like_sf"/>
</dbReference>
<evidence type="ECO:0000313" key="6">
    <source>
        <dbReference type="EMBL" id="MCO6417874.1"/>
    </source>
</evidence>
<dbReference type="PANTHER" id="PTHR47506:SF7">
    <property type="entry name" value="TRANSCRIPTIONAL REGULATORY PROTEIN"/>
    <property type="match status" value="1"/>
</dbReference>
<protein>
    <submittedName>
        <fullName evidence="6">TetR/AcrR family transcriptional regulator</fullName>
    </submittedName>
</protein>
<organism evidence="6 7">
    <name type="scientific">Siccirubricoccus soli</name>
    <dbReference type="NCBI Taxonomy" id="2899147"/>
    <lineage>
        <taxon>Bacteria</taxon>
        <taxon>Pseudomonadati</taxon>
        <taxon>Pseudomonadota</taxon>
        <taxon>Alphaproteobacteria</taxon>
        <taxon>Acetobacterales</taxon>
        <taxon>Roseomonadaceae</taxon>
        <taxon>Siccirubricoccus</taxon>
    </lineage>
</organism>
<name>A0ABT1D7L7_9PROT</name>
<dbReference type="EMBL" id="JAFIRR010000107">
    <property type="protein sequence ID" value="MCO6417874.1"/>
    <property type="molecule type" value="Genomic_DNA"/>
</dbReference>
<dbReference type="PANTHER" id="PTHR47506">
    <property type="entry name" value="TRANSCRIPTIONAL REGULATORY PROTEIN"/>
    <property type="match status" value="1"/>
</dbReference>
<comment type="caution">
    <text evidence="6">The sequence shown here is derived from an EMBL/GenBank/DDBJ whole genome shotgun (WGS) entry which is preliminary data.</text>
</comment>
<dbReference type="Pfam" id="PF00440">
    <property type="entry name" value="TetR_N"/>
    <property type="match status" value="1"/>
</dbReference>
<dbReference type="PRINTS" id="PR00455">
    <property type="entry name" value="HTHTETR"/>
</dbReference>
<dbReference type="InterPro" id="IPR036271">
    <property type="entry name" value="Tet_transcr_reg_TetR-rel_C_sf"/>
</dbReference>
<dbReference type="Gene3D" id="1.10.10.60">
    <property type="entry name" value="Homeodomain-like"/>
    <property type="match status" value="1"/>
</dbReference>
<dbReference type="InterPro" id="IPR054156">
    <property type="entry name" value="YxaF_TetR_C"/>
</dbReference>
<feature type="domain" description="Transcriptional regulator LmrA/YxaF-like C-terminal" evidence="5">
    <location>
        <begin position="82"/>
        <end position="175"/>
    </location>
</feature>
<keyword evidence="2" id="KW-0238">DNA-binding</keyword>
<proteinExistence type="predicted"/>